<evidence type="ECO:0000313" key="3">
    <source>
        <dbReference type="Proteomes" id="UP001151760"/>
    </source>
</evidence>
<name>A0ABQ5FAF3_9ASTR</name>
<evidence type="ECO:0000313" key="2">
    <source>
        <dbReference type="EMBL" id="GJT60391.1"/>
    </source>
</evidence>
<reference evidence="2" key="1">
    <citation type="journal article" date="2022" name="Int. J. Mol. Sci.">
        <title>Draft Genome of Tanacetum Coccineum: Genomic Comparison of Closely Related Tanacetum-Family Plants.</title>
        <authorList>
            <person name="Yamashiro T."/>
            <person name="Shiraishi A."/>
            <person name="Nakayama K."/>
            <person name="Satake H."/>
        </authorList>
    </citation>
    <scope>NUCLEOTIDE SEQUENCE</scope>
</reference>
<evidence type="ECO:0000256" key="1">
    <source>
        <dbReference type="SAM" id="MobiDB-lite"/>
    </source>
</evidence>
<feature type="compositionally biased region" description="Basic and acidic residues" evidence="1">
    <location>
        <begin position="31"/>
        <end position="41"/>
    </location>
</feature>
<comment type="caution">
    <text evidence="2">The sequence shown here is derived from an EMBL/GenBank/DDBJ whole genome shotgun (WGS) entry which is preliminary data.</text>
</comment>
<protein>
    <submittedName>
        <fullName evidence="2">Uncharacterized protein</fullName>
    </submittedName>
</protein>
<keyword evidence="3" id="KW-1185">Reference proteome</keyword>
<sequence>MLYRAYLTISSPAIETTVLQTESGGTLSPEPIHHSFKKEGGECESGVVPKGTEISVVNLSKTDHEVGRSQENLVQDHPLINDEDITLHDAEADIHDEDDHQS</sequence>
<dbReference type="Proteomes" id="UP001151760">
    <property type="component" value="Unassembled WGS sequence"/>
</dbReference>
<reference evidence="2" key="2">
    <citation type="submission" date="2022-01" db="EMBL/GenBank/DDBJ databases">
        <authorList>
            <person name="Yamashiro T."/>
            <person name="Shiraishi A."/>
            <person name="Satake H."/>
            <person name="Nakayama K."/>
        </authorList>
    </citation>
    <scope>NUCLEOTIDE SEQUENCE</scope>
</reference>
<organism evidence="2 3">
    <name type="scientific">Tanacetum coccineum</name>
    <dbReference type="NCBI Taxonomy" id="301880"/>
    <lineage>
        <taxon>Eukaryota</taxon>
        <taxon>Viridiplantae</taxon>
        <taxon>Streptophyta</taxon>
        <taxon>Embryophyta</taxon>
        <taxon>Tracheophyta</taxon>
        <taxon>Spermatophyta</taxon>
        <taxon>Magnoliopsida</taxon>
        <taxon>eudicotyledons</taxon>
        <taxon>Gunneridae</taxon>
        <taxon>Pentapetalae</taxon>
        <taxon>asterids</taxon>
        <taxon>campanulids</taxon>
        <taxon>Asterales</taxon>
        <taxon>Asteraceae</taxon>
        <taxon>Asteroideae</taxon>
        <taxon>Anthemideae</taxon>
        <taxon>Anthemidinae</taxon>
        <taxon>Tanacetum</taxon>
    </lineage>
</organism>
<proteinExistence type="predicted"/>
<feature type="region of interest" description="Disordered" evidence="1">
    <location>
        <begin position="21"/>
        <end position="47"/>
    </location>
</feature>
<dbReference type="EMBL" id="BQNB010017196">
    <property type="protein sequence ID" value="GJT60391.1"/>
    <property type="molecule type" value="Genomic_DNA"/>
</dbReference>
<gene>
    <name evidence="2" type="ORF">Tco_1003924</name>
</gene>
<accession>A0ABQ5FAF3</accession>